<evidence type="ECO:0000313" key="1">
    <source>
        <dbReference type="EMBL" id="CAA9538404.1"/>
    </source>
</evidence>
<protein>
    <submittedName>
        <fullName evidence="1">Uncharacterized protein</fullName>
    </submittedName>
</protein>
<dbReference type="EMBL" id="CADCVN010001602">
    <property type="protein sequence ID" value="CAA9538404.1"/>
    <property type="molecule type" value="Genomic_DNA"/>
</dbReference>
<accession>A0A6J4U1U6</accession>
<sequence>MLFAHSPASAFGHPLQSTIQDKQNKHFKADFIKSNSSRVTCDIPVLIDHSSRCL</sequence>
<gene>
    <name evidence="1" type="ORF">AVDCRST_MAG96-4101</name>
</gene>
<name>A0A6J4U1U6_9BACT</name>
<proteinExistence type="predicted"/>
<organism evidence="1">
    <name type="scientific">uncultured Segetibacter sp</name>
    <dbReference type="NCBI Taxonomy" id="481133"/>
    <lineage>
        <taxon>Bacteria</taxon>
        <taxon>Pseudomonadati</taxon>
        <taxon>Bacteroidota</taxon>
        <taxon>Chitinophagia</taxon>
        <taxon>Chitinophagales</taxon>
        <taxon>Chitinophagaceae</taxon>
        <taxon>Segetibacter</taxon>
        <taxon>environmental samples</taxon>
    </lineage>
</organism>
<reference evidence="1" key="1">
    <citation type="submission" date="2020-02" db="EMBL/GenBank/DDBJ databases">
        <authorList>
            <person name="Meier V. D."/>
        </authorList>
    </citation>
    <scope>NUCLEOTIDE SEQUENCE</scope>
    <source>
        <strain evidence="1">AVDCRST_MAG96</strain>
    </source>
</reference>
<dbReference type="AlphaFoldDB" id="A0A6J4U1U6"/>